<dbReference type="Proteomes" id="UP000249661">
    <property type="component" value="Unassembled WGS sequence"/>
</dbReference>
<accession>A0ACD1H3V4</accession>
<gene>
    <name evidence="1" type="ORF">BO66DRAFT_440485</name>
</gene>
<keyword evidence="2" id="KW-1185">Reference proteome</keyword>
<organism evidence="1 2">
    <name type="scientific">Aspergillus aculeatinus CBS 121060</name>
    <dbReference type="NCBI Taxonomy" id="1448322"/>
    <lineage>
        <taxon>Eukaryota</taxon>
        <taxon>Fungi</taxon>
        <taxon>Dikarya</taxon>
        <taxon>Ascomycota</taxon>
        <taxon>Pezizomycotina</taxon>
        <taxon>Eurotiomycetes</taxon>
        <taxon>Eurotiomycetidae</taxon>
        <taxon>Eurotiales</taxon>
        <taxon>Aspergillaceae</taxon>
        <taxon>Aspergillus</taxon>
        <taxon>Aspergillus subgen. Circumdati</taxon>
    </lineage>
</organism>
<evidence type="ECO:0000313" key="1">
    <source>
        <dbReference type="EMBL" id="RAH68106.1"/>
    </source>
</evidence>
<proteinExistence type="predicted"/>
<sequence length="318" mass="35762">MSGIRLISESTYVFLNLTDNTLDDVDESLRLDKQLKLDPHSARYGLGALEKLPLEILHLTLLALDVQSMTEVRRVNKRARLVTGSIPQYRRILAHAPAAIRGSLNLETARNFSCQALYKTLSTAECDGCGDFGGYLYLLTCRRVCFLCLTEKTDYLSLSRKDVIRKFGLLDPTHLARLPRMKSFPGQYSPRGIKCRRRETLFDHGSAREAGIAVHGTAEAMERFASERVSKQLEAYNSRLSSTPLAMIRQQPPTMTVILRSMRGPFDRVGLGMRSPVVPAGVGADRRPRRFLSELLGRREIHKLEDRVHLGFACSSEI</sequence>
<protein>
    <submittedName>
        <fullName evidence="1">Uncharacterized protein</fullName>
    </submittedName>
</protein>
<reference evidence="1" key="1">
    <citation type="submission" date="2018-02" db="EMBL/GenBank/DDBJ databases">
        <title>The genomes of Aspergillus section Nigri reveals drivers in fungal speciation.</title>
        <authorList>
            <consortium name="DOE Joint Genome Institute"/>
            <person name="Vesth T.C."/>
            <person name="Nybo J."/>
            <person name="Theobald S."/>
            <person name="Brandl J."/>
            <person name="Frisvad J.C."/>
            <person name="Nielsen K.F."/>
            <person name="Lyhne E.K."/>
            <person name="Kogle M.E."/>
            <person name="Kuo A."/>
            <person name="Riley R."/>
            <person name="Clum A."/>
            <person name="Nolan M."/>
            <person name="Lipzen A."/>
            <person name="Salamov A."/>
            <person name="Henrissat B."/>
            <person name="Wiebenga A."/>
            <person name="De vries R.P."/>
            <person name="Grigoriev I.V."/>
            <person name="Mortensen U.H."/>
            <person name="Andersen M.R."/>
            <person name="Baker S.E."/>
        </authorList>
    </citation>
    <scope>NUCLEOTIDE SEQUENCE</scope>
    <source>
        <strain evidence="1">CBS 121060</strain>
    </source>
</reference>
<name>A0ACD1H3V4_9EURO</name>
<dbReference type="EMBL" id="KZ824969">
    <property type="protein sequence ID" value="RAH68106.1"/>
    <property type="molecule type" value="Genomic_DNA"/>
</dbReference>
<evidence type="ECO:0000313" key="2">
    <source>
        <dbReference type="Proteomes" id="UP000249661"/>
    </source>
</evidence>